<dbReference type="AlphaFoldDB" id="A0A4Z2HC26"/>
<gene>
    <name evidence="2" type="ORF">EYF80_026645</name>
</gene>
<evidence type="ECO:0000256" key="1">
    <source>
        <dbReference type="SAM" id="MobiDB-lite"/>
    </source>
</evidence>
<dbReference type="EMBL" id="SRLO01000279">
    <property type="protein sequence ID" value="TNN63181.1"/>
    <property type="molecule type" value="Genomic_DNA"/>
</dbReference>
<evidence type="ECO:0000313" key="3">
    <source>
        <dbReference type="Proteomes" id="UP000314294"/>
    </source>
</evidence>
<reference evidence="2 3" key="1">
    <citation type="submission" date="2019-03" db="EMBL/GenBank/DDBJ databases">
        <title>First draft genome of Liparis tanakae, snailfish: a comprehensive survey of snailfish specific genes.</title>
        <authorList>
            <person name="Kim W."/>
            <person name="Song I."/>
            <person name="Jeong J.-H."/>
            <person name="Kim D."/>
            <person name="Kim S."/>
            <person name="Ryu S."/>
            <person name="Song J.Y."/>
            <person name="Lee S.K."/>
        </authorList>
    </citation>
    <scope>NUCLEOTIDE SEQUENCE [LARGE SCALE GENOMIC DNA]</scope>
    <source>
        <tissue evidence="2">Muscle</tissue>
    </source>
</reference>
<organism evidence="2 3">
    <name type="scientific">Liparis tanakae</name>
    <name type="common">Tanaka's snailfish</name>
    <dbReference type="NCBI Taxonomy" id="230148"/>
    <lineage>
        <taxon>Eukaryota</taxon>
        <taxon>Metazoa</taxon>
        <taxon>Chordata</taxon>
        <taxon>Craniata</taxon>
        <taxon>Vertebrata</taxon>
        <taxon>Euteleostomi</taxon>
        <taxon>Actinopterygii</taxon>
        <taxon>Neopterygii</taxon>
        <taxon>Teleostei</taxon>
        <taxon>Neoteleostei</taxon>
        <taxon>Acanthomorphata</taxon>
        <taxon>Eupercaria</taxon>
        <taxon>Perciformes</taxon>
        <taxon>Cottioidei</taxon>
        <taxon>Cottales</taxon>
        <taxon>Liparidae</taxon>
        <taxon>Liparis</taxon>
    </lineage>
</organism>
<dbReference type="Proteomes" id="UP000314294">
    <property type="component" value="Unassembled WGS sequence"/>
</dbReference>
<name>A0A4Z2HC26_9TELE</name>
<evidence type="ECO:0000313" key="2">
    <source>
        <dbReference type="EMBL" id="TNN63181.1"/>
    </source>
</evidence>
<proteinExistence type="predicted"/>
<accession>A0A4Z2HC26</accession>
<comment type="caution">
    <text evidence="2">The sequence shown here is derived from an EMBL/GenBank/DDBJ whole genome shotgun (WGS) entry which is preliminary data.</text>
</comment>
<feature type="region of interest" description="Disordered" evidence="1">
    <location>
        <begin position="1"/>
        <end position="34"/>
    </location>
</feature>
<protein>
    <submittedName>
        <fullName evidence="2">Uncharacterized protein</fullName>
    </submittedName>
</protein>
<feature type="compositionally biased region" description="Basic and acidic residues" evidence="1">
    <location>
        <begin position="1"/>
        <end position="18"/>
    </location>
</feature>
<sequence>MKEEAQRQQSRRGRDTEKTSGVVAGDAVRRGTDLETSRRTLGALVSVDAYEVGEGGAAGEQRGGVGAEEGQQDLFKQQRDRNTFDTADRGVRQLRRGRGEEDEEEIINFISVEFNTHIHIVLVSLL</sequence>
<keyword evidence="3" id="KW-1185">Reference proteome</keyword>